<gene>
    <name evidence="1" type="ORF">CR513_33332</name>
</gene>
<dbReference type="Proteomes" id="UP000257109">
    <property type="component" value="Unassembled WGS sequence"/>
</dbReference>
<reference evidence="1" key="1">
    <citation type="submission" date="2018-05" db="EMBL/GenBank/DDBJ databases">
        <title>Draft genome of Mucuna pruriens seed.</title>
        <authorList>
            <person name="Nnadi N.E."/>
            <person name="Vos R."/>
            <person name="Hasami M.H."/>
            <person name="Devisetty U.K."/>
            <person name="Aguiy J.C."/>
        </authorList>
    </citation>
    <scope>NUCLEOTIDE SEQUENCE [LARGE SCALE GENOMIC DNA]</scope>
    <source>
        <strain evidence="1">JCA_2017</strain>
    </source>
</reference>
<dbReference type="OrthoDB" id="1736889at2759"/>
<proteinExistence type="predicted"/>
<dbReference type="EMBL" id="QJKJ01006790">
    <property type="protein sequence ID" value="RDX85475.1"/>
    <property type="molecule type" value="Genomic_DNA"/>
</dbReference>
<dbReference type="AlphaFoldDB" id="A0A371G4H4"/>
<sequence>MAMGEQFDEISFHYVPRDKNQMADALSILSSMLQVKQGREMTIHTKMEHYQQLEEAKVDGKPWYYDIREYLREGVYRPQQLRMIRGR</sequence>
<evidence type="ECO:0000313" key="2">
    <source>
        <dbReference type="Proteomes" id="UP000257109"/>
    </source>
</evidence>
<evidence type="ECO:0000313" key="1">
    <source>
        <dbReference type="EMBL" id="RDX85475.1"/>
    </source>
</evidence>
<dbReference type="PANTHER" id="PTHR48475">
    <property type="entry name" value="RIBONUCLEASE H"/>
    <property type="match status" value="1"/>
</dbReference>
<comment type="caution">
    <text evidence="1">The sequence shown here is derived from an EMBL/GenBank/DDBJ whole genome shotgun (WGS) entry which is preliminary data.</text>
</comment>
<feature type="non-terminal residue" evidence="1">
    <location>
        <position position="1"/>
    </location>
</feature>
<protein>
    <recommendedName>
        <fullName evidence="3">RNase H type-1 domain-containing protein</fullName>
    </recommendedName>
</protein>
<dbReference type="PANTHER" id="PTHR48475:SF1">
    <property type="entry name" value="RNASE H TYPE-1 DOMAIN-CONTAINING PROTEIN"/>
    <property type="match status" value="1"/>
</dbReference>
<name>A0A371G4H4_MUCPR</name>
<organism evidence="1 2">
    <name type="scientific">Mucuna pruriens</name>
    <name type="common">Velvet bean</name>
    <name type="synonym">Dolichos pruriens</name>
    <dbReference type="NCBI Taxonomy" id="157652"/>
    <lineage>
        <taxon>Eukaryota</taxon>
        <taxon>Viridiplantae</taxon>
        <taxon>Streptophyta</taxon>
        <taxon>Embryophyta</taxon>
        <taxon>Tracheophyta</taxon>
        <taxon>Spermatophyta</taxon>
        <taxon>Magnoliopsida</taxon>
        <taxon>eudicotyledons</taxon>
        <taxon>Gunneridae</taxon>
        <taxon>Pentapetalae</taxon>
        <taxon>rosids</taxon>
        <taxon>fabids</taxon>
        <taxon>Fabales</taxon>
        <taxon>Fabaceae</taxon>
        <taxon>Papilionoideae</taxon>
        <taxon>50 kb inversion clade</taxon>
        <taxon>NPAAA clade</taxon>
        <taxon>indigoferoid/millettioid clade</taxon>
        <taxon>Phaseoleae</taxon>
        <taxon>Mucuna</taxon>
    </lineage>
</organism>
<keyword evidence="2" id="KW-1185">Reference proteome</keyword>
<evidence type="ECO:0008006" key="3">
    <source>
        <dbReference type="Google" id="ProtNLM"/>
    </source>
</evidence>
<accession>A0A371G4H4</accession>